<gene>
    <name evidence="1" type="ORF">METZ01_LOCUS437437</name>
</gene>
<proteinExistence type="predicted"/>
<protein>
    <submittedName>
        <fullName evidence="1">Uncharacterized protein</fullName>
    </submittedName>
</protein>
<dbReference type="AlphaFoldDB" id="A0A382YMX2"/>
<sequence>SLLPTSVQSVASHNLMKRLLISSSPVPIKTKESKNLLEIRLQKLAELGEFSHFGNLLSAIPESSRTKTMRKIQGEVLFMERDIESACSMASIEVQETSSPFWQKALCICQAISGNLDEALFSLEVLRELLGPKDVGFLELMSVLLGQIPTTTLALEPNALNLVLLIENGLAMPDQWLSEGGPAIQRSIALTDSVPLMTRLTAGERAAKMGALDPSELARIYQKIVFEDNEFENANEIVVEKRGPWGRALLHQAIRKKQLSQH</sequence>
<reference evidence="1" key="1">
    <citation type="submission" date="2018-05" db="EMBL/GenBank/DDBJ databases">
        <authorList>
            <person name="Lanie J.A."/>
            <person name="Ng W.-L."/>
            <person name="Kazmierczak K.M."/>
            <person name="Andrzejewski T.M."/>
            <person name="Davidsen T.M."/>
            <person name="Wayne K.J."/>
            <person name="Tettelin H."/>
            <person name="Glass J.I."/>
            <person name="Rusch D."/>
            <person name="Podicherti R."/>
            <person name="Tsui H.-C.T."/>
            <person name="Winkler M.E."/>
        </authorList>
    </citation>
    <scope>NUCLEOTIDE SEQUENCE</scope>
</reference>
<feature type="non-terminal residue" evidence="1">
    <location>
        <position position="262"/>
    </location>
</feature>
<accession>A0A382YMX2</accession>
<dbReference type="EMBL" id="UINC01177123">
    <property type="protein sequence ID" value="SVD84583.1"/>
    <property type="molecule type" value="Genomic_DNA"/>
</dbReference>
<organism evidence="1">
    <name type="scientific">marine metagenome</name>
    <dbReference type="NCBI Taxonomy" id="408172"/>
    <lineage>
        <taxon>unclassified sequences</taxon>
        <taxon>metagenomes</taxon>
        <taxon>ecological metagenomes</taxon>
    </lineage>
</organism>
<evidence type="ECO:0000313" key="1">
    <source>
        <dbReference type="EMBL" id="SVD84583.1"/>
    </source>
</evidence>
<feature type="non-terminal residue" evidence="1">
    <location>
        <position position="1"/>
    </location>
</feature>
<name>A0A382YMX2_9ZZZZ</name>